<organism evidence="1">
    <name type="scientific">viral metagenome</name>
    <dbReference type="NCBI Taxonomy" id="1070528"/>
    <lineage>
        <taxon>unclassified sequences</taxon>
        <taxon>metagenomes</taxon>
        <taxon>organismal metagenomes</taxon>
    </lineage>
</organism>
<accession>A0A6M3XJZ3</accession>
<evidence type="ECO:0000313" key="1">
    <source>
        <dbReference type="EMBL" id="QJH98112.1"/>
    </source>
</evidence>
<dbReference type="AlphaFoldDB" id="A0A6M3XJZ3"/>
<gene>
    <name evidence="1" type="ORF">TM448B01196_0002</name>
</gene>
<protein>
    <submittedName>
        <fullName evidence="1">Uncharacterized protein</fullName>
    </submittedName>
</protein>
<proteinExistence type="predicted"/>
<dbReference type="EMBL" id="MT144717">
    <property type="protein sequence ID" value="QJH98112.1"/>
    <property type="molecule type" value="Genomic_DNA"/>
</dbReference>
<name>A0A6M3XJZ3_9ZZZZ</name>
<sequence length="73" mass="8106">MKTTKIDDYTIEVTKNKVVTSTSTYDIDFLLNQKIAIQKSLDDFTVAKLTELAEIDELLAQCATLGIKARPLG</sequence>
<reference evidence="1" key="1">
    <citation type="submission" date="2020-03" db="EMBL/GenBank/DDBJ databases">
        <title>The deep terrestrial virosphere.</title>
        <authorList>
            <person name="Holmfeldt K."/>
            <person name="Nilsson E."/>
            <person name="Simone D."/>
            <person name="Lopez-Fernandez M."/>
            <person name="Wu X."/>
            <person name="de Brujin I."/>
            <person name="Lundin D."/>
            <person name="Andersson A."/>
            <person name="Bertilsson S."/>
            <person name="Dopson M."/>
        </authorList>
    </citation>
    <scope>NUCLEOTIDE SEQUENCE</scope>
    <source>
        <strain evidence="1">TM448B01196</strain>
    </source>
</reference>